<comment type="subcellular location">
    <subcellularLocation>
        <location evidence="2">Cell envelope</location>
    </subcellularLocation>
</comment>
<evidence type="ECO:0000256" key="11">
    <source>
        <dbReference type="ARBA" id="ARBA00023002"/>
    </source>
</evidence>
<protein>
    <recommendedName>
        <fullName evidence="4">nitrite reductase (cytochrome; ammonia-forming)</fullName>
        <ecNumber evidence="4">1.7.2.2</ecNumber>
    </recommendedName>
</protein>
<comment type="caution">
    <text evidence="15">The sequence shown here is derived from an EMBL/GenBank/DDBJ whole genome shotgun (WGS) entry which is preliminary data.</text>
</comment>
<dbReference type="GO" id="GO:0042279">
    <property type="term" value="F:nitrite reductase (cytochrome, ammonia-forming) activity"/>
    <property type="evidence" value="ECO:0007669"/>
    <property type="project" value="UniProtKB-EC"/>
</dbReference>
<keyword evidence="9" id="KW-0106">Calcium</keyword>
<dbReference type="InterPro" id="IPR012286">
    <property type="entry name" value="Tetrahaem_cytochrome"/>
</dbReference>
<organism evidence="15 16">
    <name type="scientific">Simiduia aestuariiviva</name>
    <dbReference type="NCBI Taxonomy" id="1510459"/>
    <lineage>
        <taxon>Bacteria</taxon>
        <taxon>Pseudomonadati</taxon>
        <taxon>Pseudomonadota</taxon>
        <taxon>Gammaproteobacteria</taxon>
        <taxon>Cellvibrionales</taxon>
        <taxon>Cellvibrionaceae</taxon>
        <taxon>Simiduia</taxon>
    </lineage>
</organism>
<proteinExistence type="inferred from homology"/>
<evidence type="ECO:0000259" key="14">
    <source>
        <dbReference type="Pfam" id="PF14537"/>
    </source>
</evidence>
<evidence type="ECO:0000313" key="16">
    <source>
        <dbReference type="Proteomes" id="UP000559987"/>
    </source>
</evidence>
<gene>
    <name evidence="15" type="ORF">FHS30_000833</name>
</gene>
<feature type="domain" description="Tetrahaem cytochrome" evidence="14">
    <location>
        <begin position="44"/>
        <end position="135"/>
    </location>
</feature>
<dbReference type="EMBL" id="JACHXZ010000001">
    <property type="protein sequence ID" value="MBB3167657.1"/>
    <property type="molecule type" value="Genomic_DNA"/>
</dbReference>
<comment type="cofactor">
    <cofactor evidence="1">
        <name>heme c</name>
        <dbReference type="ChEBI" id="CHEBI:61717"/>
    </cofactor>
</comment>
<feature type="domain" description="Tetrahaem cytochrome" evidence="14">
    <location>
        <begin position="227"/>
        <end position="264"/>
    </location>
</feature>
<evidence type="ECO:0000256" key="7">
    <source>
        <dbReference type="ARBA" id="ARBA00022723"/>
    </source>
</evidence>
<keyword evidence="10" id="KW-0249">Electron transport</keyword>
<accession>A0A839UQH3</accession>
<keyword evidence="12" id="KW-0408">Iron</keyword>
<dbReference type="Proteomes" id="UP000559987">
    <property type="component" value="Unassembled WGS sequence"/>
</dbReference>
<dbReference type="GO" id="GO:0020037">
    <property type="term" value="F:heme binding"/>
    <property type="evidence" value="ECO:0007669"/>
    <property type="project" value="TreeGrafter"/>
</dbReference>
<evidence type="ECO:0000256" key="10">
    <source>
        <dbReference type="ARBA" id="ARBA00022982"/>
    </source>
</evidence>
<dbReference type="Gene3D" id="1.10.1130.10">
    <property type="entry name" value="Flavocytochrome C3, Chain A"/>
    <property type="match status" value="1"/>
</dbReference>
<dbReference type="PANTHER" id="PTHR30633:SF0">
    <property type="entry name" value="CYTOCHROME C-552"/>
    <property type="match status" value="1"/>
</dbReference>
<evidence type="ECO:0000256" key="4">
    <source>
        <dbReference type="ARBA" id="ARBA00011887"/>
    </source>
</evidence>
<comment type="catalytic activity">
    <reaction evidence="13">
        <text>6 Fe(III)-[cytochrome c] + NH4(+) + 2 H2O = 6 Fe(II)-[cytochrome c] + nitrite + 8 H(+)</text>
        <dbReference type="Rhea" id="RHEA:13089"/>
        <dbReference type="Rhea" id="RHEA-COMP:10350"/>
        <dbReference type="Rhea" id="RHEA-COMP:14399"/>
        <dbReference type="ChEBI" id="CHEBI:15377"/>
        <dbReference type="ChEBI" id="CHEBI:15378"/>
        <dbReference type="ChEBI" id="CHEBI:16301"/>
        <dbReference type="ChEBI" id="CHEBI:28938"/>
        <dbReference type="ChEBI" id="CHEBI:29033"/>
        <dbReference type="ChEBI" id="CHEBI:29034"/>
        <dbReference type="EC" id="1.7.2.2"/>
    </reaction>
</comment>
<dbReference type="GO" id="GO:0019645">
    <property type="term" value="P:anaerobic electron transport chain"/>
    <property type="evidence" value="ECO:0007669"/>
    <property type="project" value="TreeGrafter"/>
</dbReference>
<keyword evidence="8" id="KW-0732">Signal</keyword>
<evidence type="ECO:0000256" key="6">
    <source>
        <dbReference type="ARBA" id="ARBA00022617"/>
    </source>
</evidence>
<reference evidence="15 16" key="1">
    <citation type="submission" date="2020-08" db="EMBL/GenBank/DDBJ databases">
        <title>Genomic Encyclopedia of Type Strains, Phase III (KMG-III): the genomes of soil and plant-associated and newly described type strains.</title>
        <authorList>
            <person name="Whitman W."/>
        </authorList>
    </citation>
    <scope>NUCLEOTIDE SEQUENCE [LARGE SCALE GENOMIC DNA]</scope>
    <source>
        <strain evidence="15 16">CECT 8571</strain>
    </source>
</reference>
<dbReference type="EC" id="1.7.2.2" evidence="4"/>
<keyword evidence="6" id="KW-0349">Heme</keyword>
<dbReference type="RefSeq" id="WP_221197130.1">
    <property type="nucleotide sequence ID" value="NZ_JACHXZ010000001.1"/>
</dbReference>
<evidence type="ECO:0000256" key="9">
    <source>
        <dbReference type="ARBA" id="ARBA00022837"/>
    </source>
</evidence>
<keyword evidence="7" id="KW-0479">Metal-binding</keyword>
<dbReference type="AlphaFoldDB" id="A0A839UQH3"/>
<name>A0A839UQH3_9GAMM</name>
<dbReference type="InterPro" id="IPR003321">
    <property type="entry name" value="Cyt_c552"/>
</dbReference>
<keyword evidence="5" id="KW-0813">Transport</keyword>
<dbReference type="InterPro" id="IPR036280">
    <property type="entry name" value="Multihaem_cyt_sf"/>
</dbReference>
<dbReference type="PANTHER" id="PTHR30633">
    <property type="entry name" value="CYTOCHROME C-552 RESPIRATORY NITRITE REDUCTASE"/>
    <property type="match status" value="1"/>
</dbReference>
<evidence type="ECO:0000256" key="8">
    <source>
        <dbReference type="ARBA" id="ARBA00022729"/>
    </source>
</evidence>
<evidence type="ECO:0000256" key="2">
    <source>
        <dbReference type="ARBA" id="ARBA00004196"/>
    </source>
</evidence>
<evidence type="ECO:0000256" key="12">
    <source>
        <dbReference type="ARBA" id="ARBA00023004"/>
    </source>
</evidence>
<dbReference type="GO" id="GO:0046872">
    <property type="term" value="F:metal ion binding"/>
    <property type="evidence" value="ECO:0007669"/>
    <property type="project" value="UniProtKB-KW"/>
</dbReference>
<keyword evidence="16" id="KW-1185">Reference proteome</keyword>
<sequence>MIHYNFKFWHYGLAITAVLAGALGYNLIEGDKTFYISGPPTHGHHQIELACTSCHGDAFDDRAVMQNACESCHLDALNKTSDTHPQSKFTDPRNAELLQNLDATQCVTCHREHKPEITRPYGVTLAKDFCAHCHQEIAEERASHAEFGFDTCSNSGCHNYHDNTALYENFLRKHVKDPSLKDRATVPALSGMALWLKANKQATPLTAADQDAPQATAAHIAQWANSHHAQAQVNCTDCHAQPEWQDRGLAVSVNSCQQCHEKQTDGFFDGKHGMRLNPALGNAFSPMSPALATLPMDASAKHKSLTCVSCHAPHEPDLQFAATEACLGCHQDQHSKNFKPSAHGQSWAAVEQGELAQEAAVSCATCHLPRIKKGRKVHVQHNQSATLQPNSKMIRTVCTQCHGVEFTLSALADPELIKNNFSTAPANHHTSMDLVRDRIQQRKKK</sequence>
<evidence type="ECO:0000256" key="13">
    <source>
        <dbReference type="ARBA" id="ARBA00049131"/>
    </source>
</evidence>
<dbReference type="Gene3D" id="3.90.10.10">
    <property type="entry name" value="Cytochrome C3"/>
    <property type="match status" value="2"/>
</dbReference>
<dbReference type="Pfam" id="PF14537">
    <property type="entry name" value="Cytochrom_c3_2"/>
    <property type="match status" value="2"/>
</dbReference>
<dbReference type="GO" id="GO:0030288">
    <property type="term" value="C:outer membrane-bounded periplasmic space"/>
    <property type="evidence" value="ECO:0007669"/>
    <property type="project" value="TreeGrafter"/>
</dbReference>
<comment type="similarity">
    <text evidence="3">Belongs to the cytochrome c-552 family.</text>
</comment>
<keyword evidence="11" id="KW-0560">Oxidoreductase</keyword>
<evidence type="ECO:0000256" key="3">
    <source>
        <dbReference type="ARBA" id="ARBA00009288"/>
    </source>
</evidence>
<evidence type="ECO:0000256" key="1">
    <source>
        <dbReference type="ARBA" id="ARBA00001926"/>
    </source>
</evidence>
<dbReference type="SUPFAM" id="SSF48695">
    <property type="entry name" value="Multiheme cytochromes"/>
    <property type="match status" value="1"/>
</dbReference>
<evidence type="ECO:0000256" key="5">
    <source>
        <dbReference type="ARBA" id="ARBA00022448"/>
    </source>
</evidence>
<evidence type="ECO:0000313" key="15">
    <source>
        <dbReference type="EMBL" id="MBB3167657.1"/>
    </source>
</evidence>